<dbReference type="Proteomes" id="UP000631300">
    <property type="component" value="Unassembled WGS sequence"/>
</dbReference>
<evidence type="ECO:0000313" key="2">
    <source>
        <dbReference type="Proteomes" id="UP000631300"/>
    </source>
</evidence>
<dbReference type="EMBL" id="BMXP01000008">
    <property type="protein sequence ID" value="GGW92261.1"/>
    <property type="molecule type" value="Genomic_DNA"/>
</dbReference>
<organism evidence="1 2">
    <name type="scientific">Alteromonas halophila</name>
    <dbReference type="NCBI Taxonomy" id="516698"/>
    <lineage>
        <taxon>Bacteria</taxon>
        <taxon>Pseudomonadati</taxon>
        <taxon>Pseudomonadota</taxon>
        <taxon>Gammaproteobacteria</taxon>
        <taxon>Alteromonadales</taxon>
        <taxon>Alteromonadaceae</taxon>
        <taxon>Alteromonas/Salinimonas group</taxon>
        <taxon>Alteromonas</taxon>
    </lineage>
</organism>
<name>A0A918JP77_9ALTE</name>
<keyword evidence="2" id="KW-1185">Reference proteome</keyword>
<comment type="caution">
    <text evidence="1">The sequence shown here is derived from an EMBL/GenBank/DDBJ whole genome shotgun (WGS) entry which is preliminary data.</text>
</comment>
<reference evidence="1" key="1">
    <citation type="journal article" date="2014" name="Int. J. Syst. Evol. Microbiol.">
        <title>Complete genome sequence of Corynebacterium casei LMG S-19264T (=DSM 44701T), isolated from a smear-ripened cheese.</title>
        <authorList>
            <consortium name="US DOE Joint Genome Institute (JGI-PGF)"/>
            <person name="Walter F."/>
            <person name="Albersmeier A."/>
            <person name="Kalinowski J."/>
            <person name="Ruckert C."/>
        </authorList>
    </citation>
    <scope>NUCLEOTIDE SEQUENCE</scope>
    <source>
        <strain evidence="1">KCTC 22164</strain>
    </source>
</reference>
<dbReference type="RefSeq" id="WP_189407551.1">
    <property type="nucleotide sequence ID" value="NZ_BMXP01000008.1"/>
</dbReference>
<reference evidence="1" key="2">
    <citation type="submission" date="2020-09" db="EMBL/GenBank/DDBJ databases">
        <authorList>
            <person name="Sun Q."/>
            <person name="Kim S."/>
        </authorList>
    </citation>
    <scope>NUCLEOTIDE SEQUENCE</scope>
    <source>
        <strain evidence="1">KCTC 22164</strain>
    </source>
</reference>
<protein>
    <submittedName>
        <fullName evidence="1">Uncharacterized protein</fullName>
    </submittedName>
</protein>
<gene>
    <name evidence="1" type="ORF">GCM10007391_28240</name>
</gene>
<sequence>MSDNTTIFKRDVNQVIQVYGNYHEDNTTPRSNALSHKILQLKYSIDREQIRGLVEAWVSTRAAKRTSAPLVLTLLASDNDSPINLVKGIKNELDFLIGEDDMHLFDLSVDWPGPPVAAPHRLLNLFNAIGKQVRCKLPEKRRGFLSGLFAGTSRKAAENTPCHSLAPLIQAIRYREQHILVRINVEPSSLDNEFQSIFESWLSQWQAAQPLNPGQLCLVVLIVKTTPDSKSSASDMIAQYLQQHPALPVVPNDHELDEVDWAARPNLYLGRLDALTLGELTNWVRTRLQYTSKNLGIEVDEQKLLENIEREQATQPLPMVKAEDVIERCVSEHIFDVGK</sequence>
<dbReference type="AlphaFoldDB" id="A0A918JP77"/>
<proteinExistence type="predicted"/>
<evidence type="ECO:0000313" key="1">
    <source>
        <dbReference type="EMBL" id="GGW92261.1"/>
    </source>
</evidence>
<accession>A0A918JP77</accession>